<comment type="caution">
    <text evidence="1">The sequence shown here is derived from an EMBL/GenBank/DDBJ whole genome shotgun (WGS) entry which is preliminary data.</text>
</comment>
<accession>X0YVU9</accession>
<name>X0YVU9_9ZZZZ</name>
<gene>
    <name evidence="1" type="ORF">S01H1_64146</name>
</gene>
<dbReference type="AlphaFoldDB" id="X0YVU9"/>
<sequence>MSQKIVRGLAEATVRGRGCTGAFEQAVEELIKEWKEEYGGKEESDDEETE</sequence>
<organism evidence="1">
    <name type="scientific">marine sediment metagenome</name>
    <dbReference type="NCBI Taxonomy" id="412755"/>
    <lineage>
        <taxon>unclassified sequences</taxon>
        <taxon>metagenomes</taxon>
        <taxon>ecological metagenomes</taxon>
    </lineage>
</organism>
<protein>
    <submittedName>
        <fullName evidence="1">Uncharacterized protein</fullName>
    </submittedName>
</protein>
<evidence type="ECO:0000313" key="1">
    <source>
        <dbReference type="EMBL" id="GAG40731.1"/>
    </source>
</evidence>
<dbReference type="EMBL" id="BARS01042264">
    <property type="protein sequence ID" value="GAG40731.1"/>
    <property type="molecule type" value="Genomic_DNA"/>
</dbReference>
<proteinExistence type="predicted"/>
<reference evidence="1" key="1">
    <citation type="journal article" date="2014" name="Front. Microbiol.">
        <title>High frequency of phylogenetically diverse reductive dehalogenase-homologous genes in deep subseafloor sedimentary metagenomes.</title>
        <authorList>
            <person name="Kawai M."/>
            <person name="Futagami T."/>
            <person name="Toyoda A."/>
            <person name="Takaki Y."/>
            <person name="Nishi S."/>
            <person name="Hori S."/>
            <person name="Arai W."/>
            <person name="Tsubouchi T."/>
            <person name="Morono Y."/>
            <person name="Uchiyama I."/>
            <person name="Ito T."/>
            <person name="Fujiyama A."/>
            <person name="Inagaki F."/>
            <person name="Takami H."/>
        </authorList>
    </citation>
    <scope>NUCLEOTIDE SEQUENCE</scope>
    <source>
        <strain evidence="1">Expedition CK06-06</strain>
    </source>
</reference>